<dbReference type="GeneTree" id="ENSGT00390000012178"/>
<reference evidence="1 2" key="2">
    <citation type="journal article" date="2004" name="Nature">
        <title>Finishing the euchromatic sequence of the human genome.</title>
        <authorList>
            <consortium name="International Human Genome Sequencing Consortium"/>
        </authorList>
    </citation>
    <scope>NUCLEOTIDE SEQUENCE [LARGE SCALE GENOMIC DNA]</scope>
</reference>
<name>A0A3B3ISY5_HUMAN</name>
<dbReference type="Ensembl" id="ENST00000647835.1">
    <property type="protein sequence ID" value="ENSP00000497517.1"/>
    <property type="gene ID" value="ENSG00000131174.8"/>
</dbReference>
<dbReference type="OrthoDB" id="9937520at2759"/>
<organism evidence="1 2">
    <name type="scientific">Homo sapiens</name>
    <name type="common">Human</name>
    <dbReference type="NCBI Taxonomy" id="9606"/>
    <lineage>
        <taxon>Eukaryota</taxon>
        <taxon>Metazoa</taxon>
        <taxon>Chordata</taxon>
        <taxon>Craniata</taxon>
        <taxon>Vertebrata</taxon>
        <taxon>Euteleostomi</taxon>
        <taxon>Mammalia</taxon>
        <taxon>Eutheria</taxon>
        <taxon>Euarchontoglires</taxon>
        <taxon>Primates</taxon>
        <taxon>Haplorrhini</taxon>
        <taxon>Catarrhini</taxon>
        <taxon>Hominidae</taxon>
        <taxon>Homo</taxon>
    </lineage>
</organism>
<keyword evidence="3" id="KW-1267">Proteomics identification</keyword>
<dbReference type="Proteomes" id="UP000005640">
    <property type="component" value="Chromosome X"/>
</dbReference>
<dbReference type="Bgee" id="ENSG00000131174">
    <property type="expression patterns" value="Expressed in heart right ventricle and 213 other cell types or tissues"/>
</dbReference>
<reference evidence="1" key="5">
    <citation type="submission" date="2025-09" db="UniProtKB">
        <authorList>
            <consortium name="Ensembl"/>
        </authorList>
    </citation>
    <scope>IDENTIFICATION</scope>
</reference>
<proteinExistence type="evidence at protein level"/>
<dbReference type="Ensembl" id="ENST00000647835.1">
    <property type="protein sequence ID" value="ENSP00000497517.1"/>
    <property type="gene ID" value="ENSG00000131174.7"/>
</dbReference>
<dbReference type="ExpressionAtlas" id="A0A3B3ISY5">
    <property type="expression patterns" value="baseline and differential"/>
</dbReference>
<dbReference type="VEuPathDB" id="HostDB:ENSG00000131174"/>
<evidence type="ECO:0000313" key="2">
    <source>
        <dbReference type="Proteomes" id="UP000005640"/>
    </source>
</evidence>
<sequence length="39" mass="4612">MFPLVKSALNRLQAFSKQWQGRATRNVHLIFMTNTVMLY</sequence>
<keyword evidence="2" id="KW-1185">Reference proteome</keyword>
<evidence type="ECO:0007829" key="3">
    <source>
        <dbReference type="PeptideAtlas" id="A0A3B3ISY5"/>
    </source>
</evidence>
<reference evidence="1 2" key="1">
    <citation type="journal article" date="2001" name="Nature">
        <title>Initial sequencing and analysis of the human genome.</title>
        <authorList>
            <consortium name="International Human Genome Sequencing Consortium"/>
            <person name="Lander E.S."/>
            <person name="Linton L.M."/>
            <person name="Birren B."/>
            <person name="Nusbaum C."/>
            <person name="Zody M.C."/>
            <person name="Baldwin J."/>
            <person name="Devon K."/>
            <person name="Dewar K."/>
            <person name="Doyle M."/>
            <person name="FitzHugh W."/>
            <person name="Funke R."/>
            <person name="Gage D."/>
            <person name="Harris K."/>
            <person name="Heaford A."/>
            <person name="Howland J."/>
            <person name="Kann L."/>
            <person name="Lehoczky J."/>
            <person name="LeVine R."/>
            <person name="McEwan P."/>
            <person name="McKernan K."/>
            <person name="Meldrim J."/>
            <person name="Mesirov J.P."/>
            <person name="Miranda C."/>
            <person name="Morris W."/>
            <person name="Naylor J."/>
            <person name="Raymond C."/>
            <person name="Rosetti M."/>
            <person name="Santos R."/>
            <person name="Sheridan A."/>
            <person name="Sougnez C."/>
            <person name="Stange-Thomann N."/>
            <person name="Stojanovic N."/>
            <person name="Subramanian A."/>
            <person name="Wyman D."/>
            <person name="Rogers J."/>
            <person name="Sulston J."/>
            <person name="Ainscough R."/>
            <person name="Beck S."/>
            <person name="Bentley D."/>
            <person name="Burton J."/>
            <person name="Clee C."/>
            <person name="Carter N."/>
            <person name="Coulson A."/>
            <person name="Deadman R."/>
            <person name="Deloukas P."/>
            <person name="Dunham A."/>
            <person name="Dunham I."/>
            <person name="Durbin R."/>
            <person name="French L."/>
            <person name="Grafham D."/>
            <person name="Gregory S."/>
            <person name="Hubbard T."/>
            <person name="Humphray S."/>
            <person name="Hunt A."/>
            <person name="Jones M."/>
            <person name="Lloyd C."/>
            <person name="McMurray A."/>
            <person name="Matthews L."/>
            <person name="Mercer S."/>
            <person name="Milne S."/>
            <person name="Mullikin J.C."/>
            <person name="Mungall A."/>
            <person name="Plumb R."/>
            <person name="Ross M."/>
            <person name="Shownkeen R."/>
            <person name="Sims S."/>
            <person name="Waterston R.H."/>
            <person name="Wilson R.K."/>
            <person name="Hillier L.W."/>
            <person name="McPherson J.D."/>
            <person name="Marra M.A."/>
            <person name="Mardis E.R."/>
            <person name="Fulton L.A."/>
            <person name="Chinwalla A.T."/>
            <person name="Pepin K.H."/>
            <person name="Gish W.R."/>
            <person name="Chissoe S.L."/>
            <person name="Wendl M.C."/>
            <person name="Delehaunty K.D."/>
            <person name="Miner T.L."/>
            <person name="Delehaunty A."/>
            <person name="Kramer J.B."/>
            <person name="Cook L.L."/>
            <person name="Fulton R.S."/>
            <person name="Johnson D.L."/>
            <person name="Minx P.J."/>
            <person name="Clifton S.W."/>
            <person name="Hawkins T."/>
            <person name="Branscomb E."/>
            <person name="Predki P."/>
            <person name="Richardson P."/>
            <person name="Wenning S."/>
            <person name="Slezak T."/>
            <person name="Doggett N."/>
            <person name="Cheng J.F."/>
            <person name="Olsen A."/>
            <person name="Lucas S."/>
            <person name="Elkin C."/>
            <person name="Uberbacher E."/>
            <person name="Frazier M."/>
            <person name="Gibbs R.A."/>
            <person name="Muzny D.M."/>
            <person name="Scherer S.E."/>
            <person name="Bouck J.B."/>
            <person name="Sodergren E.J."/>
            <person name="Worley K.C."/>
            <person name="Rives C.M."/>
            <person name="Gorrell J.H."/>
            <person name="Metzker M.L."/>
            <person name="Naylor S.L."/>
            <person name="Kucherlapati R.S."/>
            <person name="Nelson D.L."/>
            <person name="Weinstock G.M."/>
            <person name="Sakaki Y."/>
            <person name="Fujiyama A."/>
            <person name="Hattori M."/>
            <person name="Yada T."/>
            <person name="Toyoda A."/>
            <person name="Itoh T."/>
            <person name="Kawagoe C."/>
            <person name="Watanabe H."/>
            <person name="Totoki Y."/>
            <person name="Taylor T."/>
            <person name="Weissenbach J."/>
            <person name="Heilig R."/>
            <person name="Saurin W."/>
            <person name="Artiguenave F."/>
            <person name="Brottier P."/>
            <person name="Bruls T."/>
            <person name="Pelletier E."/>
            <person name="Robert C."/>
            <person name="Wincker P."/>
            <person name="Smith D.R."/>
            <person name="Doucette-Stamm L."/>
            <person name="Rubenfield M."/>
            <person name="Weinstock K."/>
            <person name="Lee H.M."/>
            <person name="Dubois J."/>
            <person name="Rosenthal A."/>
            <person name="Platzer M."/>
            <person name="Nyakatura G."/>
            <person name="Taudien S."/>
            <person name="Rump A."/>
            <person name="Yang H."/>
            <person name="Yu J."/>
            <person name="Wang J."/>
            <person name="Huang G."/>
            <person name="Gu J."/>
            <person name="Hood L."/>
            <person name="Rowen L."/>
            <person name="Madan A."/>
            <person name="Qin S."/>
            <person name="Davis R.W."/>
            <person name="Federspiel N.A."/>
            <person name="Abola A.P."/>
            <person name="Proctor M.J."/>
            <person name="Myers R.M."/>
            <person name="Schmutz J."/>
            <person name="Dickson M."/>
            <person name="Grimwood J."/>
            <person name="Cox D.R."/>
            <person name="Olson M.V."/>
            <person name="Kaul R."/>
            <person name="Raymond C."/>
            <person name="Shimizu N."/>
            <person name="Kawasaki K."/>
            <person name="Minoshima S."/>
            <person name="Evans G.A."/>
            <person name="Athanasiou M."/>
            <person name="Schultz R."/>
            <person name="Roe B.A."/>
            <person name="Chen F."/>
            <person name="Pan H."/>
            <person name="Ramser J."/>
            <person name="Lehrach H."/>
            <person name="Reinhardt R."/>
            <person name="McCombie W.R."/>
            <person name="de la Bastide M."/>
            <person name="Dedhia N."/>
            <person name="Blocker H."/>
            <person name="Hornischer K."/>
            <person name="Nordsiek G."/>
            <person name="Agarwala R."/>
            <person name="Aravind L."/>
            <person name="Bailey J.A."/>
            <person name="Bateman A."/>
            <person name="Batzoglou S."/>
            <person name="Birney E."/>
            <person name="Bork P."/>
            <person name="Brown D.G."/>
            <person name="Burge C.B."/>
            <person name="Cerutti L."/>
            <person name="Chen H.C."/>
            <person name="Church D."/>
            <person name="Clamp M."/>
            <person name="Copley R.R."/>
            <person name="Doerks T."/>
            <person name="Eddy S.R."/>
            <person name="Eichler E.E."/>
            <person name="Furey T.S."/>
            <person name="Galagan J."/>
            <person name="Gilbert J.G."/>
            <person name="Harmon C."/>
            <person name="Hayashizaki Y."/>
            <person name="Haussler D."/>
            <person name="Hermjakob H."/>
            <person name="Hokamp K."/>
            <person name="Jang W."/>
            <person name="Johnson L.S."/>
            <person name="Jones T.A."/>
            <person name="Kasif S."/>
            <person name="Kaspryzk A."/>
            <person name="Kennedy S."/>
            <person name="Kent W.J."/>
            <person name="Kitts P."/>
            <person name="Koonin E.V."/>
            <person name="Korf I."/>
            <person name="Kulp D."/>
            <person name="Lancet D."/>
            <person name="Lowe T.M."/>
            <person name="McLysaght A."/>
            <person name="Mikkelsen T."/>
            <person name="Moran J.V."/>
            <person name="Mulder N."/>
            <person name="Pollara V.J."/>
            <person name="Ponting C.P."/>
            <person name="Schuler G."/>
            <person name="Schultz J."/>
            <person name="Slater G."/>
            <person name="Smit A.F."/>
            <person name="Stupka E."/>
            <person name="Szustakowski J."/>
            <person name="Thierry-Mieg D."/>
            <person name="Thierry-Mieg J."/>
            <person name="Wagner L."/>
            <person name="Wallis J."/>
            <person name="Wheeler R."/>
            <person name="Williams A."/>
            <person name="Wolf Y.I."/>
            <person name="Wolfe K.H."/>
            <person name="Yang S.P."/>
            <person name="Yeh R.F."/>
            <person name="Collins F."/>
            <person name="Guyer M.S."/>
            <person name="Peterson J."/>
            <person name="Felsenfeld A."/>
            <person name="Wetterstrand K.A."/>
            <person name="Patrinos A."/>
            <person name="Morgan M.J."/>
            <person name="de Jong P."/>
            <person name="Catanese J.J."/>
            <person name="Osoegawa K."/>
            <person name="Shizuya H."/>
            <person name="Choi S."/>
            <person name="Chen Y.J."/>
        </authorList>
    </citation>
    <scope>NUCLEOTIDE SEQUENCE [LARGE SCALE GENOMIC DNA]</scope>
</reference>
<accession>A0A3B3ISY5</accession>
<dbReference type="OpenTargets" id="ENSG00000131174"/>
<protein>
    <submittedName>
        <fullName evidence="1">Cytochrome c oxidase subunit 7B</fullName>
    </submittedName>
</protein>
<dbReference type="AlphaFoldDB" id="A0A3B3ISY5"/>
<dbReference type="ChiTaRS" id="COX7B">
    <property type="organism name" value="human"/>
</dbReference>
<dbReference type="EMBL" id="AL356235">
    <property type="status" value="NOT_ANNOTATED_CDS"/>
    <property type="molecule type" value="Genomic_DNA"/>
</dbReference>
<dbReference type="HGNC" id="HGNC:2291">
    <property type="gene designation" value="COX7B"/>
</dbReference>
<evidence type="ECO:0000313" key="1">
    <source>
        <dbReference type="Ensembl" id="ENSP00000497517.1"/>
    </source>
</evidence>
<reference evidence="1" key="4">
    <citation type="submission" date="2025-08" db="UniProtKB">
        <authorList>
            <consortium name="Ensembl"/>
        </authorList>
    </citation>
    <scope>IDENTIFICATION</scope>
</reference>
<gene>
    <name evidence="1" type="primary">COX7B</name>
</gene>
<dbReference type="Antibodypedia" id="44006">
    <property type="antibodies" value="90 antibodies from 25 providers"/>
</dbReference>
<reference evidence="1 2" key="3">
    <citation type="journal article" date="2005" name="Nature">
        <title>The DNA sequence of the human X chromosome.</title>
        <authorList>
            <person name="Ross M.T."/>
            <person name="Grafham D.V."/>
            <person name="Coffey A.J."/>
            <person name="Scherer S."/>
            <person name="McLay K."/>
            <person name="Muzny D."/>
            <person name="Platzer M."/>
            <person name="Howell G.R."/>
            <person name="Burrows C."/>
            <person name="Bird C.P."/>
            <person name="Frankish A."/>
            <person name="Lovell F.L."/>
            <person name="Howe K.L."/>
            <person name="Ashurst J.L."/>
            <person name="Fulton R.S."/>
            <person name="Sudbrak R."/>
            <person name="Wen G."/>
            <person name="Jones M.C."/>
            <person name="Hurles M.E."/>
            <person name="Andrews T.D."/>
            <person name="Scott C.E."/>
            <person name="Searle S."/>
            <person name="Ramser J."/>
            <person name="Whittaker A."/>
            <person name="Deadman R."/>
            <person name="Carter N.P."/>
            <person name="Hunt S.E."/>
            <person name="Chen R."/>
            <person name="Cree A."/>
            <person name="Gunaratne P."/>
            <person name="Havlak P."/>
            <person name="Hodgson A."/>
            <person name="Metzker M.L."/>
            <person name="Richards S."/>
            <person name="Scott G."/>
            <person name="Steffen D."/>
            <person name="Sodergren E."/>
            <person name="Wheeler D.A."/>
            <person name="Worley K.C."/>
            <person name="Ainscough R."/>
            <person name="Ambrose K.D."/>
            <person name="Ansari-Lari M.A."/>
            <person name="Aradhya S."/>
            <person name="Ashwell R.I."/>
            <person name="Babbage A.K."/>
            <person name="Bagguley C.L."/>
            <person name="Ballabio A."/>
            <person name="Banerjee R."/>
            <person name="Barker G.E."/>
            <person name="Barlow K.F."/>
            <person name="Barrett I.P."/>
            <person name="Bates K.N."/>
            <person name="Beare D.M."/>
            <person name="Beasley H."/>
            <person name="Beasley O."/>
            <person name="Beck A."/>
            <person name="Bethel G."/>
            <person name="Blechschmidt K."/>
            <person name="Brady N."/>
            <person name="Bray-Allen S."/>
            <person name="Bridgeman A.M."/>
            <person name="Brown A.J."/>
            <person name="Brown M.J."/>
            <person name="Bonnin D."/>
            <person name="Bruford E.A."/>
            <person name="Buhay C."/>
            <person name="Burch P."/>
            <person name="Burford D."/>
            <person name="Burgess J."/>
            <person name="Burrill W."/>
            <person name="Burton J."/>
            <person name="Bye J.M."/>
            <person name="Carder C."/>
            <person name="Carrel L."/>
            <person name="Chako J."/>
            <person name="Chapman J.C."/>
            <person name="Chavez D."/>
            <person name="Chen E."/>
            <person name="Chen G."/>
            <person name="Chen Y."/>
            <person name="Chen Z."/>
            <person name="Chinault C."/>
            <person name="Ciccodicola A."/>
            <person name="Clark S.Y."/>
            <person name="Clarke G."/>
            <person name="Clee C.M."/>
            <person name="Clegg S."/>
            <person name="Clerc-Blankenburg K."/>
            <person name="Clifford K."/>
            <person name="Cobley V."/>
            <person name="Cole C.G."/>
            <person name="Conquer J.S."/>
            <person name="Corby N."/>
            <person name="Connor R.E."/>
            <person name="David R."/>
            <person name="Davies J."/>
            <person name="Davis C."/>
            <person name="Davis J."/>
            <person name="Delgado O."/>
            <person name="Deshazo D."/>
            <person name="Dhami P."/>
            <person name="Ding Y."/>
            <person name="Dinh H."/>
            <person name="Dodsworth S."/>
            <person name="Draper H."/>
            <person name="Dugan-Rocha S."/>
            <person name="Dunham A."/>
            <person name="Dunn M."/>
            <person name="Durbin K.J."/>
            <person name="Dutta I."/>
            <person name="Eades T."/>
            <person name="Ellwood M."/>
            <person name="Emery-Cohen A."/>
            <person name="Errington H."/>
            <person name="Evans K.L."/>
            <person name="Faulkner L."/>
            <person name="Francis F."/>
            <person name="Frankland J."/>
            <person name="Fraser A.E."/>
            <person name="Galgoczy P."/>
            <person name="Gilbert J."/>
            <person name="Gill R."/>
            <person name="Glockner G."/>
            <person name="Gregory S.G."/>
            <person name="Gribble S."/>
            <person name="Griffiths C."/>
            <person name="Grocock R."/>
            <person name="Gu Y."/>
            <person name="Gwilliam R."/>
            <person name="Hamilton C."/>
            <person name="Hart E.A."/>
            <person name="Hawes A."/>
            <person name="Heath P.D."/>
            <person name="Heitmann K."/>
            <person name="Hennig S."/>
            <person name="Hernandez J."/>
            <person name="Hinzmann B."/>
            <person name="Ho S."/>
            <person name="Hoffs M."/>
            <person name="Howden P.J."/>
            <person name="Huckle E.J."/>
            <person name="Hume J."/>
            <person name="Hunt P.J."/>
            <person name="Hunt A.R."/>
            <person name="Isherwood J."/>
            <person name="Jacob L."/>
            <person name="Johnson D."/>
            <person name="Jones S."/>
            <person name="de Jong P.J."/>
            <person name="Joseph S.S."/>
            <person name="Keenan S."/>
            <person name="Kelly S."/>
            <person name="Kershaw J.K."/>
            <person name="Khan Z."/>
            <person name="Kioschis P."/>
            <person name="Klages S."/>
            <person name="Knights A.J."/>
            <person name="Kosiura A."/>
            <person name="Kovar-Smith C."/>
            <person name="Laird G.K."/>
            <person name="Langford C."/>
            <person name="Lawlor S."/>
            <person name="Leversha M."/>
            <person name="Lewis L."/>
            <person name="Liu W."/>
            <person name="Lloyd C."/>
            <person name="Lloyd D.M."/>
            <person name="Loulseged H."/>
            <person name="Loveland J.E."/>
            <person name="Lovell J.D."/>
            <person name="Lozado R."/>
            <person name="Lu J."/>
            <person name="Lyne R."/>
            <person name="Ma J."/>
            <person name="Maheshwari M."/>
            <person name="Matthews L.H."/>
            <person name="McDowall J."/>
            <person name="McLaren S."/>
            <person name="McMurray A."/>
            <person name="Meidl P."/>
            <person name="Meitinger T."/>
            <person name="Milne S."/>
            <person name="Miner G."/>
            <person name="Mistry S.L."/>
            <person name="Morgan M."/>
            <person name="Morris S."/>
            <person name="Muller I."/>
            <person name="Mullikin J.C."/>
            <person name="Nguyen N."/>
            <person name="Nordsiek G."/>
            <person name="Nyakatura G."/>
            <person name="O'Dell C.N."/>
            <person name="Okwuonu G."/>
            <person name="Palmer S."/>
            <person name="Pandian R."/>
            <person name="Parker D."/>
            <person name="Parrish J."/>
            <person name="Pasternak S."/>
            <person name="Patel D."/>
            <person name="Pearce A.V."/>
            <person name="Pearson D.M."/>
            <person name="Pelan S.E."/>
            <person name="Perez L."/>
            <person name="Porter K.M."/>
            <person name="Ramsey Y."/>
            <person name="Reichwald K."/>
            <person name="Rhodes S."/>
            <person name="Ridler K.A."/>
            <person name="Schlessinger D."/>
            <person name="Schueler M.G."/>
            <person name="Sehra H.K."/>
            <person name="Shaw-Smith C."/>
            <person name="Shen H."/>
            <person name="Sheridan E.M."/>
            <person name="Shownkeen R."/>
            <person name="Skuce C.D."/>
            <person name="Smith M.L."/>
            <person name="Sotheran E.C."/>
            <person name="Steingruber H.E."/>
            <person name="Steward C.A."/>
            <person name="Storey R."/>
            <person name="Swann R.M."/>
            <person name="Swarbreck D."/>
            <person name="Tabor P.E."/>
            <person name="Taudien S."/>
            <person name="Taylor T."/>
            <person name="Teague B."/>
            <person name="Thomas K."/>
            <person name="Thorpe A."/>
            <person name="Timms K."/>
            <person name="Tracey A."/>
            <person name="Trevanion S."/>
            <person name="Tromans A.C."/>
            <person name="d'Urso M."/>
            <person name="Verduzco D."/>
            <person name="Villasana D."/>
            <person name="Waldron L."/>
            <person name="Wall M."/>
            <person name="Wang Q."/>
            <person name="Warren J."/>
            <person name="Warry G.L."/>
            <person name="Wei X."/>
            <person name="West A."/>
            <person name="Whitehead S.L."/>
            <person name="Whiteley M.N."/>
            <person name="Wilkinson J.E."/>
            <person name="Willey D.L."/>
            <person name="Williams G."/>
            <person name="Williams L."/>
            <person name="Williamson A."/>
            <person name="Williamson H."/>
            <person name="Wilming L."/>
            <person name="Woodmansey R.L."/>
            <person name="Wray P.W."/>
            <person name="Yen J."/>
            <person name="Zhang J."/>
            <person name="Zhou J."/>
            <person name="Zoghbi H."/>
            <person name="Zorilla S."/>
            <person name="Buck D."/>
            <person name="Reinhardt R."/>
            <person name="Poustka A."/>
            <person name="Rosenthal A."/>
            <person name="Lehrach H."/>
            <person name="Meindl A."/>
            <person name="Minx P.J."/>
            <person name="Hillier L.W."/>
            <person name="Willard H.F."/>
            <person name="Wilson R.K."/>
            <person name="Waterston R.H."/>
            <person name="Rice C.M."/>
            <person name="Vaudin M."/>
            <person name="Coulson A."/>
            <person name="Nelson D.L."/>
            <person name="Weinstock G."/>
            <person name="Sulston J.E."/>
            <person name="Durbin R."/>
            <person name="Hubbard T."/>
            <person name="Gibbs R.A."/>
            <person name="Beck S."/>
            <person name="Rogers J."/>
            <person name="Bentley D.R."/>
        </authorList>
    </citation>
    <scope>NUCLEOTIDE SEQUENCE [LARGE SCALE GENOMIC DNA]</scope>
</reference>